<accession>A0A8K0H7C7</accession>
<organism evidence="1 2">
    <name type="scientific">Rhamnella rubrinervis</name>
    <dbReference type="NCBI Taxonomy" id="2594499"/>
    <lineage>
        <taxon>Eukaryota</taxon>
        <taxon>Viridiplantae</taxon>
        <taxon>Streptophyta</taxon>
        <taxon>Embryophyta</taxon>
        <taxon>Tracheophyta</taxon>
        <taxon>Spermatophyta</taxon>
        <taxon>Magnoliopsida</taxon>
        <taxon>eudicotyledons</taxon>
        <taxon>Gunneridae</taxon>
        <taxon>Pentapetalae</taxon>
        <taxon>rosids</taxon>
        <taxon>fabids</taxon>
        <taxon>Rosales</taxon>
        <taxon>Rhamnaceae</taxon>
        <taxon>rhamnoid group</taxon>
        <taxon>Rhamneae</taxon>
        <taxon>Rhamnella</taxon>
    </lineage>
</organism>
<keyword evidence="2" id="KW-1185">Reference proteome</keyword>
<dbReference type="PANTHER" id="PTHR33670:SF17">
    <property type="entry name" value="ANTHER-SPECIFIC PROLINE-RICH PROTEIN APG"/>
    <property type="match status" value="1"/>
</dbReference>
<gene>
    <name evidence="1" type="ORF">FNV43_RR12437</name>
</gene>
<protein>
    <submittedName>
        <fullName evidence="1">Uncharacterized protein</fullName>
    </submittedName>
</protein>
<dbReference type="EMBL" id="VOIH02000005">
    <property type="protein sequence ID" value="KAF3447257.1"/>
    <property type="molecule type" value="Genomic_DNA"/>
</dbReference>
<name>A0A8K0H7C7_9ROSA</name>
<comment type="caution">
    <text evidence="1">The sequence shown here is derived from an EMBL/GenBank/DDBJ whole genome shotgun (WGS) entry which is preliminary data.</text>
</comment>
<dbReference type="Proteomes" id="UP000796880">
    <property type="component" value="Unassembled WGS sequence"/>
</dbReference>
<dbReference type="AlphaFoldDB" id="A0A8K0H7C7"/>
<sequence>MDVETVLPRLPSRTIIPTHSKVARTTCRPTREAMVEKPADCNLVMGQVTKILKRGEELPETSLKHKKLINKEKNGVSDITGSMTIFACSFCSFASPAPSSLPIPSFLTNKKRITCSSKDEEALDLELLELGCFAV</sequence>
<evidence type="ECO:0000313" key="2">
    <source>
        <dbReference type="Proteomes" id="UP000796880"/>
    </source>
</evidence>
<evidence type="ECO:0000313" key="1">
    <source>
        <dbReference type="EMBL" id="KAF3447257.1"/>
    </source>
</evidence>
<dbReference type="PANTHER" id="PTHR33670">
    <property type="entry name" value="SPLICING FACTOR, PROLINE- AND GLUTAMINE-RICH-LIKE"/>
    <property type="match status" value="1"/>
</dbReference>
<proteinExistence type="predicted"/>
<reference evidence="1" key="1">
    <citation type="submission" date="2020-03" db="EMBL/GenBank/DDBJ databases">
        <title>A high-quality chromosome-level genome assembly of a woody plant with both climbing and erect habits, Rhamnella rubrinervis.</title>
        <authorList>
            <person name="Lu Z."/>
            <person name="Yang Y."/>
            <person name="Zhu X."/>
            <person name="Sun Y."/>
        </authorList>
    </citation>
    <scope>NUCLEOTIDE SEQUENCE</scope>
    <source>
        <strain evidence="1">BYM</strain>
        <tissue evidence="1">Leaf</tissue>
    </source>
</reference>